<dbReference type="FunFam" id="3.40.50.300:FF:000640">
    <property type="entry name" value="MoxR family ATPase"/>
    <property type="match status" value="1"/>
</dbReference>
<dbReference type="Gene3D" id="1.10.8.80">
    <property type="entry name" value="Magnesium chelatase subunit I, C-Terminal domain"/>
    <property type="match status" value="1"/>
</dbReference>
<gene>
    <name evidence="6" type="ORF">Enr17x_29880</name>
</gene>
<dbReference type="Proteomes" id="UP000318313">
    <property type="component" value="Chromosome"/>
</dbReference>
<dbReference type="PANTHER" id="PTHR42759">
    <property type="entry name" value="MOXR FAMILY PROTEIN"/>
    <property type="match status" value="1"/>
</dbReference>
<feature type="domain" description="ChlI/MoxR AAA lid" evidence="5">
    <location>
        <begin position="264"/>
        <end position="326"/>
    </location>
</feature>
<dbReference type="GO" id="GO:0005524">
    <property type="term" value="F:ATP binding"/>
    <property type="evidence" value="ECO:0007669"/>
    <property type="project" value="UniProtKB-KW"/>
</dbReference>
<evidence type="ECO:0000313" key="6">
    <source>
        <dbReference type="EMBL" id="QDV50943.1"/>
    </source>
</evidence>
<dbReference type="InterPro" id="IPR041628">
    <property type="entry name" value="ChlI/MoxR_AAA_lid"/>
</dbReference>
<name>A0A518ICW6_9PLAN</name>
<evidence type="ECO:0000256" key="2">
    <source>
        <dbReference type="ARBA" id="ARBA00022840"/>
    </source>
</evidence>
<dbReference type="Gene3D" id="3.40.50.300">
    <property type="entry name" value="P-loop containing nucleotide triphosphate hydrolases"/>
    <property type="match status" value="1"/>
</dbReference>
<protein>
    <submittedName>
        <fullName evidence="6">ATPase family associated with various cellular activities (AAA)</fullName>
    </submittedName>
</protein>
<evidence type="ECO:0000259" key="4">
    <source>
        <dbReference type="Pfam" id="PF07726"/>
    </source>
</evidence>
<evidence type="ECO:0000259" key="5">
    <source>
        <dbReference type="Pfam" id="PF17863"/>
    </source>
</evidence>
<feature type="domain" description="ATPase AAA-3" evidence="4">
    <location>
        <begin position="50"/>
        <end position="184"/>
    </location>
</feature>
<dbReference type="InterPro" id="IPR050764">
    <property type="entry name" value="CbbQ/NirQ/NorQ/GpvN"/>
</dbReference>
<dbReference type="PANTHER" id="PTHR42759:SF1">
    <property type="entry name" value="MAGNESIUM-CHELATASE SUBUNIT CHLD"/>
    <property type="match status" value="1"/>
</dbReference>
<dbReference type="KEGG" id="gfm:Enr17x_29880"/>
<dbReference type="PIRSF" id="PIRSF002849">
    <property type="entry name" value="AAA_ATPase_chaperone_MoxR_prd"/>
    <property type="match status" value="1"/>
</dbReference>
<dbReference type="EMBL" id="CP037452">
    <property type="protein sequence ID" value="QDV50943.1"/>
    <property type="molecule type" value="Genomic_DNA"/>
</dbReference>
<dbReference type="InterPro" id="IPR011703">
    <property type="entry name" value="ATPase_AAA-3"/>
</dbReference>
<dbReference type="InterPro" id="IPR027417">
    <property type="entry name" value="P-loop_NTPase"/>
</dbReference>
<evidence type="ECO:0000256" key="1">
    <source>
        <dbReference type="ARBA" id="ARBA00022741"/>
    </source>
</evidence>
<dbReference type="Pfam" id="PF07726">
    <property type="entry name" value="AAA_3"/>
    <property type="match status" value="1"/>
</dbReference>
<evidence type="ECO:0000256" key="3">
    <source>
        <dbReference type="ARBA" id="ARBA00061607"/>
    </source>
</evidence>
<keyword evidence="2" id="KW-0067">ATP-binding</keyword>
<keyword evidence="1" id="KW-0547">Nucleotide-binding</keyword>
<proteinExistence type="inferred from homology"/>
<sequence length="350" mass="39077">MSEIKTAPDMAALEKLRAAQERIREQIRTVVIGQDDVVEQLLVSILAGGHCILEGVPGLAKTLLVSTLAKSLSLDFGRIQFTPDLMPADITGTDVIYEDRQSGTREFKFIEGPIFTNLLLADEINRTPPKTQAALLQGMQEKNISAGTKHYQLPRPFFVLATQNPIEQEGTYPLPEAQLDRFLMKIIVKYPTRDEERLIYKTVTGDDQIEPESTLTGEEVLELQHLVRRVPISDFLVDYTMDLIRATRRDSDDAPEFINRWVLWGAGPRGGQSLILAGKARAALYGRPEVTVEDLQAVAKSVLRHRIVLSYNAESEGQTADTVIEKLIEETPLHQSAAGKDGQYERILKS</sequence>
<reference evidence="6 7" key="1">
    <citation type="submission" date="2019-03" db="EMBL/GenBank/DDBJ databases">
        <title>Deep-cultivation of Planctomycetes and their phenomic and genomic characterization uncovers novel biology.</title>
        <authorList>
            <person name="Wiegand S."/>
            <person name="Jogler M."/>
            <person name="Boedeker C."/>
            <person name="Pinto D."/>
            <person name="Vollmers J."/>
            <person name="Rivas-Marin E."/>
            <person name="Kohn T."/>
            <person name="Peeters S.H."/>
            <person name="Heuer A."/>
            <person name="Rast P."/>
            <person name="Oberbeckmann S."/>
            <person name="Bunk B."/>
            <person name="Jeske O."/>
            <person name="Meyerdierks A."/>
            <person name="Storesund J.E."/>
            <person name="Kallscheuer N."/>
            <person name="Luecker S."/>
            <person name="Lage O.M."/>
            <person name="Pohl T."/>
            <person name="Merkel B.J."/>
            <person name="Hornburger P."/>
            <person name="Mueller R.-W."/>
            <person name="Bruemmer F."/>
            <person name="Labrenz M."/>
            <person name="Spormann A.M."/>
            <person name="Op den Camp H."/>
            <person name="Overmann J."/>
            <person name="Amann R."/>
            <person name="Jetten M.S.M."/>
            <person name="Mascher T."/>
            <person name="Medema M.H."/>
            <person name="Devos D.P."/>
            <person name="Kaster A.-K."/>
            <person name="Ovreas L."/>
            <person name="Rohde M."/>
            <person name="Galperin M.Y."/>
            <person name="Jogler C."/>
        </authorList>
    </citation>
    <scope>NUCLEOTIDE SEQUENCE [LARGE SCALE GENOMIC DNA]</scope>
    <source>
        <strain evidence="6 7">Enr17</strain>
    </source>
</reference>
<accession>A0A518ICW6</accession>
<keyword evidence="7" id="KW-1185">Reference proteome</keyword>
<dbReference type="CDD" id="cd00009">
    <property type="entry name" value="AAA"/>
    <property type="match status" value="1"/>
</dbReference>
<dbReference type="GO" id="GO:0016887">
    <property type="term" value="F:ATP hydrolysis activity"/>
    <property type="evidence" value="ECO:0007669"/>
    <property type="project" value="InterPro"/>
</dbReference>
<dbReference type="Pfam" id="PF17863">
    <property type="entry name" value="AAA_lid_2"/>
    <property type="match status" value="1"/>
</dbReference>
<evidence type="ECO:0000313" key="7">
    <source>
        <dbReference type="Proteomes" id="UP000318313"/>
    </source>
</evidence>
<dbReference type="SUPFAM" id="SSF52540">
    <property type="entry name" value="P-loop containing nucleoside triphosphate hydrolases"/>
    <property type="match status" value="1"/>
</dbReference>
<comment type="similarity">
    <text evidence="3">Belongs to the MoxR family.</text>
</comment>
<organism evidence="6 7">
    <name type="scientific">Gimesia fumaroli</name>
    <dbReference type="NCBI Taxonomy" id="2527976"/>
    <lineage>
        <taxon>Bacteria</taxon>
        <taxon>Pseudomonadati</taxon>
        <taxon>Planctomycetota</taxon>
        <taxon>Planctomycetia</taxon>
        <taxon>Planctomycetales</taxon>
        <taxon>Planctomycetaceae</taxon>
        <taxon>Gimesia</taxon>
    </lineage>
</organism>
<dbReference type="AlphaFoldDB" id="A0A518ICW6"/>